<evidence type="ECO:0000256" key="9">
    <source>
        <dbReference type="ARBA" id="ARBA00022833"/>
    </source>
</evidence>
<evidence type="ECO:0000313" key="13">
    <source>
        <dbReference type="EMBL" id="CAI5442119.1"/>
    </source>
</evidence>
<dbReference type="OrthoDB" id="424753at2759"/>
<evidence type="ECO:0000256" key="7">
    <source>
        <dbReference type="ARBA" id="ARBA00022801"/>
    </source>
</evidence>
<keyword evidence="2" id="KW-0597">Phosphoprotein</keyword>
<evidence type="ECO:0000256" key="4">
    <source>
        <dbReference type="ARBA" id="ARBA00022723"/>
    </source>
</evidence>
<keyword evidence="6" id="KW-0863">Zinc-finger</keyword>
<keyword evidence="5" id="KW-0677">Repeat</keyword>
<feature type="active site" evidence="10 11">
    <location>
        <position position="283"/>
    </location>
</feature>
<dbReference type="CDD" id="cd00044">
    <property type="entry name" value="CysPc"/>
    <property type="match status" value="1"/>
</dbReference>
<dbReference type="PANTHER" id="PTHR10183">
    <property type="entry name" value="CALPAIN"/>
    <property type="match status" value="1"/>
</dbReference>
<evidence type="ECO:0000256" key="5">
    <source>
        <dbReference type="ARBA" id="ARBA00022737"/>
    </source>
</evidence>
<keyword evidence="3 11" id="KW-0645">Protease</keyword>
<dbReference type="Pfam" id="PF00648">
    <property type="entry name" value="Peptidase_C2"/>
    <property type="match status" value="1"/>
</dbReference>
<evidence type="ECO:0000259" key="12">
    <source>
        <dbReference type="PROSITE" id="PS50203"/>
    </source>
</evidence>
<keyword evidence="14" id="KW-1185">Reference proteome</keyword>
<dbReference type="Gene3D" id="3.90.70.10">
    <property type="entry name" value="Cysteine proteinases"/>
    <property type="match status" value="1"/>
</dbReference>
<dbReference type="GO" id="GO:0005737">
    <property type="term" value="C:cytoplasm"/>
    <property type="evidence" value="ECO:0007669"/>
    <property type="project" value="TreeGrafter"/>
</dbReference>
<accession>A0A9P1MVT7</accession>
<reference evidence="13" key="1">
    <citation type="submission" date="2022-11" db="EMBL/GenBank/DDBJ databases">
        <authorList>
            <person name="Kikuchi T."/>
        </authorList>
    </citation>
    <scope>NUCLEOTIDE SEQUENCE</scope>
    <source>
        <strain evidence="13">PS1010</strain>
    </source>
</reference>
<proteinExistence type="inferred from homology"/>
<dbReference type="PROSITE" id="PS50203">
    <property type="entry name" value="CALPAIN_CAT"/>
    <property type="match status" value="1"/>
</dbReference>
<dbReference type="SMART" id="SM00230">
    <property type="entry name" value="CysPc"/>
    <property type="match status" value="1"/>
</dbReference>
<comment type="similarity">
    <text evidence="1">Belongs to the peptidase C2 family.</text>
</comment>
<evidence type="ECO:0000256" key="11">
    <source>
        <dbReference type="PROSITE-ProRule" id="PRU00239"/>
    </source>
</evidence>
<dbReference type="Proteomes" id="UP001152747">
    <property type="component" value="Unassembled WGS sequence"/>
</dbReference>
<dbReference type="InterPro" id="IPR038765">
    <property type="entry name" value="Papain-like_cys_pep_sf"/>
</dbReference>
<keyword evidence="4" id="KW-0479">Metal-binding</keyword>
<keyword evidence="8 11" id="KW-0788">Thiol protease</keyword>
<feature type="domain" description="Calpain catalytic" evidence="12">
    <location>
        <begin position="62"/>
        <end position="360"/>
    </location>
</feature>
<evidence type="ECO:0000256" key="1">
    <source>
        <dbReference type="ARBA" id="ARBA00007623"/>
    </source>
</evidence>
<dbReference type="PRINTS" id="PR00704">
    <property type="entry name" value="CALPAIN"/>
</dbReference>
<evidence type="ECO:0000256" key="2">
    <source>
        <dbReference type="ARBA" id="ARBA00022553"/>
    </source>
</evidence>
<evidence type="ECO:0000256" key="8">
    <source>
        <dbReference type="ARBA" id="ARBA00022807"/>
    </source>
</evidence>
<keyword evidence="9" id="KW-0862">Zinc</keyword>
<sequence>MVHLIIYFFEYSLTNLTAMLQNLNSSHNFCSEDTDKVKKDVEEKSEKIYQDILNYCHEFQTNFIDDQFPHCARSIGVFEKEEKNQIVDSIQWIEPNHIVTDDDGPWTVLNNPTPSDIEQSALVGDCWLMCAMAVIAERPNILDDIFPSKEYSLQGVYRVKLCIEGEWKIIIVDDYLPCYEGNEMAMAVGRRNQLWVPLIEKAAAKAVGSYAMLHGALVTQGLSMLTGAACDHYSTPEDEADVETFWGRLISAKFSGFIMCCSIGKDGEIKDEELRAKGLLENHAYSILDVDDQYGFRLLRIRNPWGRFVWNGDWSNNWPNWPAEMRDNLLTNRIQETGAFWIELGDFIKMFESVTICKLRSNWNEFRHSQIIGIDQPTIQLNVFETCEISLEAFQKGSFAMKTDNLNDMMFSLHRISTDGEIGAMIGRSSRIAKSHLSISEFLLNPGQYVIMCFNLKNENKKSLIMNIVCHSSKPIFCETIRQTSKMLNRAIRKIVLKDGIVVNDMQSGTAIRTLTHKFCGMIIMADNFLNNRWLHLRIDCSESINIQSTRNSLETNDIIPPMSYGIVQVLSKIDEMSQFGVKYKLKKKIRRREYFDPNVIYEASIIPDLQNYPLLDDSDLIHTSHSLFCDTE</sequence>
<dbReference type="EMBL" id="CANHGI010000002">
    <property type="protein sequence ID" value="CAI5442119.1"/>
    <property type="molecule type" value="Genomic_DNA"/>
</dbReference>
<evidence type="ECO:0000313" key="14">
    <source>
        <dbReference type="Proteomes" id="UP001152747"/>
    </source>
</evidence>
<comment type="caution">
    <text evidence="13">The sequence shown here is derived from an EMBL/GenBank/DDBJ whole genome shotgun (WGS) entry which is preliminary data.</text>
</comment>
<protein>
    <recommendedName>
        <fullName evidence="12">Calpain catalytic domain-containing protein</fullName>
    </recommendedName>
</protein>
<dbReference type="GO" id="GO:0006508">
    <property type="term" value="P:proteolysis"/>
    <property type="evidence" value="ECO:0007669"/>
    <property type="project" value="UniProtKB-KW"/>
</dbReference>
<evidence type="ECO:0000256" key="10">
    <source>
        <dbReference type="PIRSR" id="PIRSR622684-1"/>
    </source>
</evidence>
<dbReference type="InterPro" id="IPR022684">
    <property type="entry name" value="Calpain_cysteine_protease"/>
</dbReference>
<organism evidence="13 14">
    <name type="scientific">Caenorhabditis angaria</name>
    <dbReference type="NCBI Taxonomy" id="860376"/>
    <lineage>
        <taxon>Eukaryota</taxon>
        <taxon>Metazoa</taxon>
        <taxon>Ecdysozoa</taxon>
        <taxon>Nematoda</taxon>
        <taxon>Chromadorea</taxon>
        <taxon>Rhabditida</taxon>
        <taxon>Rhabditina</taxon>
        <taxon>Rhabditomorpha</taxon>
        <taxon>Rhabditoidea</taxon>
        <taxon>Rhabditidae</taxon>
        <taxon>Peloderinae</taxon>
        <taxon>Caenorhabditis</taxon>
    </lineage>
</organism>
<feature type="active site" evidence="10 11">
    <location>
        <position position="126"/>
    </location>
</feature>
<dbReference type="FunFam" id="3.90.70.10:FF:000010">
    <property type="entry name" value="Calpain 15"/>
    <property type="match status" value="1"/>
</dbReference>
<dbReference type="InterPro" id="IPR001300">
    <property type="entry name" value="Peptidase_C2_calpain_cat"/>
</dbReference>
<dbReference type="PANTHER" id="PTHR10183:SF382">
    <property type="entry name" value="CALPAIN-15"/>
    <property type="match status" value="1"/>
</dbReference>
<name>A0A9P1MVT7_9PELO</name>
<evidence type="ECO:0000256" key="3">
    <source>
        <dbReference type="ARBA" id="ARBA00022670"/>
    </source>
</evidence>
<gene>
    <name evidence="13" type="ORF">CAMP_LOCUS4756</name>
</gene>
<dbReference type="SUPFAM" id="SSF54001">
    <property type="entry name" value="Cysteine proteinases"/>
    <property type="match status" value="1"/>
</dbReference>
<dbReference type="AlphaFoldDB" id="A0A9P1MVT7"/>
<dbReference type="GO" id="GO:0004198">
    <property type="term" value="F:calcium-dependent cysteine-type endopeptidase activity"/>
    <property type="evidence" value="ECO:0007669"/>
    <property type="project" value="InterPro"/>
</dbReference>
<dbReference type="GO" id="GO:0008270">
    <property type="term" value="F:zinc ion binding"/>
    <property type="evidence" value="ECO:0007669"/>
    <property type="project" value="UniProtKB-KW"/>
</dbReference>
<evidence type="ECO:0000256" key="6">
    <source>
        <dbReference type="ARBA" id="ARBA00022771"/>
    </source>
</evidence>
<keyword evidence="7 11" id="KW-0378">Hydrolase</keyword>
<feature type="active site" evidence="10 11">
    <location>
        <position position="303"/>
    </location>
</feature>